<dbReference type="InterPro" id="IPR013783">
    <property type="entry name" value="Ig-like_fold"/>
</dbReference>
<dbReference type="Gene3D" id="2.60.40.10">
    <property type="entry name" value="Immunoglobulins"/>
    <property type="match status" value="1"/>
</dbReference>
<dbReference type="InterPro" id="IPR005181">
    <property type="entry name" value="SASA"/>
</dbReference>
<dbReference type="InterPro" id="IPR036514">
    <property type="entry name" value="SGNH_hydro_sf"/>
</dbReference>
<evidence type="ECO:0000259" key="3">
    <source>
        <dbReference type="Pfam" id="PF03629"/>
    </source>
</evidence>
<dbReference type="InterPro" id="IPR025300">
    <property type="entry name" value="BetaGal_jelly_roll_dom"/>
</dbReference>
<dbReference type="PANTHER" id="PTHR22901">
    <property type="entry name" value="SIALATE O-ACETYLESTERASE"/>
    <property type="match status" value="1"/>
</dbReference>
<evidence type="ECO:0000256" key="1">
    <source>
        <dbReference type="ARBA" id="ARBA00022801"/>
    </source>
</evidence>
<accession>A0A4U9U3Z9</accession>
<evidence type="ECO:0000259" key="4">
    <source>
        <dbReference type="Pfam" id="PF13364"/>
    </source>
</evidence>
<dbReference type="Pfam" id="PF03629">
    <property type="entry name" value="SASA"/>
    <property type="match status" value="1"/>
</dbReference>
<dbReference type="SUPFAM" id="SSF52266">
    <property type="entry name" value="SGNH hydrolase"/>
    <property type="match status" value="1"/>
</dbReference>
<dbReference type="PANTHER" id="PTHR22901:SF0">
    <property type="entry name" value="SIALATE O-ACETYLESTERASE"/>
    <property type="match status" value="1"/>
</dbReference>
<evidence type="ECO:0000313" key="5">
    <source>
        <dbReference type="EMBL" id="VTR27590.1"/>
    </source>
</evidence>
<dbReference type="GO" id="GO:0001681">
    <property type="term" value="F:sialate O-acetylesterase activity"/>
    <property type="evidence" value="ECO:0007669"/>
    <property type="project" value="InterPro"/>
</dbReference>
<dbReference type="Gene3D" id="3.40.50.1110">
    <property type="entry name" value="SGNH hydrolase"/>
    <property type="match status" value="2"/>
</dbReference>
<dbReference type="AlphaFoldDB" id="A0A4U9U3Z9"/>
<keyword evidence="1" id="KW-0378">Hydrolase</keyword>
<dbReference type="Proteomes" id="UP000308196">
    <property type="component" value="Chromosome"/>
</dbReference>
<dbReference type="InterPro" id="IPR008979">
    <property type="entry name" value="Galactose-bd-like_sf"/>
</dbReference>
<dbReference type="EMBL" id="LR590484">
    <property type="protein sequence ID" value="VTR27590.1"/>
    <property type="molecule type" value="Genomic_DNA"/>
</dbReference>
<dbReference type="GO" id="GO:0004553">
    <property type="term" value="F:hydrolase activity, hydrolyzing O-glycosyl compounds"/>
    <property type="evidence" value="ECO:0007669"/>
    <property type="project" value="UniProtKB-ARBA"/>
</dbReference>
<name>A0A4U9U3Z9_9SPHI</name>
<feature type="domain" description="Sialate O-acetylesterase" evidence="3">
    <location>
        <begin position="410"/>
        <end position="501"/>
    </location>
</feature>
<dbReference type="SUPFAM" id="SSF49785">
    <property type="entry name" value="Galactose-binding domain-like"/>
    <property type="match status" value="1"/>
</dbReference>
<organism evidence="5 6">
    <name type="scientific">Sphingobacterium thalpophilum</name>
    <dbReference type="NCBI Taxonomy" id="259"/>
    <lineage>
        <taxon>Bacteria</taxon>
        <taxon>Pseudomonadati</taxon>
        <taxon>Bacteroidota</taxon>
        <taxon>Sphingobacteriia</taxon>
        <taxon>Sphingobacteriales</taxon>
        <taxon>Sphingobacteriaceae</taxon>
        <taxon>Sphingobacterium</taxon>
    </lineage>
</organism>
<dbReference type="STRING" id="1123265.GCA_000686625_00625"/>
<protein>
    <submittedName>
        <fullName evidence="5">Domain of uncharacterized function (DUF303)</fullName>
    </submittedName>
</protein>
<keyword evidence="2" id="KW-0326">Glycosidase</keyword>
<proteinExistence type="predicted"/>
<dbReference type="GO" id="GO:0005975">
    <property type="term" value="P:carbohydrate metabolic process"/>
    <property type="evidence" value="ECO:0007669"/>
    <property type="project" value="TreeGrafter"/>
</dbReference>
<dbReference type="KEGG" id="stha:NCTC11429_00010"/>
<dbReference type="Gene3D" id="2.60.120.260">
    <property type="entry name" value="Galactose-binding domain-like"/>
    <property type="match status" value="1"/>
</dbReference>
<reference evidence="5 6" key="1">
    <citation type="submission" date="2019-05" db="EMBL/GenBank/DDBJ databases">
        <authorList>
            <consortium name="Pathogen Informatics"/>
        </authorList>
    </citation>
    <scope>NUCLEOTIDE SEQUENCE [LARGE SCALE GENOMIC DNA]</scope>
    <source>
        <strain evidence="5 6">NCTC11429</strain>
    </source>
</reference>
<dbReference type="Pfam" id="PF13364">
    <property type="entry name" value="BetaGal_ABD2"/>
    <property type="match status" value="1"/>
</dbReference>
<evidence type="ECO:0000256" key="2">
    <source>
        <dbReference type="ARBA" id="ARBA00023295"/>
    </source>
</evidence>
<dbReference type="InterPro" id="IPR039329">
    <property type="entry name" value="SIAE"/>
</dbReference>
<sequence length="644" mass="72842">MPSVQDERSCTVICGMCNRMKMKKRKACALVLTLALFLYTAVSSAAVRLPALIADRMVLQRDTELKIWGWADSGEKITVRFRGQSYLTEADAAGNWAIRLPAQKAGGPYLLQVNEIAIRDVLIGDVWLCSGQSNMETPIERLVERFPEINESNNHMIRYFKVPTQSALDRRSEITGGRWYSAVASEVMNWTALAYFYAQQSYAHTGVPVGMLVSSLGGSNIESWISQDQLKEFPRLLLDRPALDSMQLAQQDRGIRDWIKPDWNDSSWPTFTVPGWWRDQQLHNKGVVYFRKSFELPGELAGRYGMLYLGTLIDSDSVFVNGHFVGATGYMYPPRKYPVRAGILRAGHNTVTVRLRSTTGNGGFVEGKAYKLLVNDQEINLAGPWKYQVGMDPDLAKSYLPRLQNINEVGSKLYNGMIYPIKDVAVSGVIWYQGEANTGSPQTYEQYLRLLIKDWRLTLERPQLPFLLVQLPNYMRKQERPSASGWAGVREAQFKVSRDVPYTALTVNYDIGEWNDIHPLNKKDLAARLLLAARKLVYGEKLVSSGPVYERMEIKDSRIVLFFKEVGTGLASRDGQPLRHFAIAGQDRQFVWADAVVKGKTVVVSHRDIAHPVAVRYAWSDNPEDANLINRQQLLASPFRTDSW</sequence>
<gene>
    <name evidence="5" type="ORF">NCTC11429_00010</name>
</gene>
<feature type="domain" description="Beta-galactosidase jelly roll" evidence="4">
    <location>
        <begin position="257"/>
        <end position="360"/>
    </location>
</feature>
<evidence type="ECO:0000313" key="6">
    <source>
        <dbReference type="Proteomes" id="UP000308196"/>
    </source>
</evidence>